<organism evidence="2 3">
    <name type="scientific">Ceratotherium simum simum</name>
    <name type="common">Southern white rhinoceros</name>
    <dbReference type="NCBI Taxonomy" id="73337"/>
    <lineage>
        <taxon>Eukaryota</taxon>
        <taxon>Metazoa</taxon>
        <taxon>Chordata</taxon>
        <taxon>Craniata</taxon>
        <taxon>Vertebrata</taxon>
        <taxon>Euteleostomi</taxon>
        <taxon>Mammalia</taxon>
        <taxon>Eutheria</taxon>
        <taxon>Laurasiatheria</taxon>
        <taxon>Perissodactyla</taxon>
        <taxon>Rhinocerotidae</taxon>
        <taxon>Ceratotherium</taxon>
    </lineage>
</organism>
<dbReference type="Pfam" id="PF00194">
    <property type="entry name" value="Carb_anhydrase"/>
    <property type="match status" value="1"/>
</dbReference>
<gene>
    <name evidence="3" type="primary">LOC101390508</name>
</gene>
<dbReference type="Gene3D" id="3.10.200.10">
    <property type="entry name" value="Alpha carbonic anhydrase"/>
    <property type="match status" value="1"/>
</dbReference>
<evidence type="ECO:0000313" key="3">
    <source>
        <dbReference type="RefSeq" id="XP_014646607.1"/>
    </source>
</evidence>
<reference evidence="3" key="1">
    <citation type="submission" date="2025-08" db="UniProtKB">
        <authorList>
            <consortium name="RefSeq"/>
        </authorList>
    </citation>
    <scope>IDENTIFICATION</scope>
</reference>
<evidence type="ECO:0000313" key="2">
    <source>
        <dbReference type="Proteomes" id="UP000694910"/>
    </source>
</evidence>
<dbReference type="RefSeq" id="XP_014646607.1">
    <property type="nucleotide sequence ID" value="XM_014791121.1"/>
</dbReference>
<keyword evidence="2" id="KW-1185">Reference proteome</keyword>
<sequence>MEVMNRLRVIVQTSPCKSLWRRFQIPRSMPVRPCSLYTCTYKTRNRALYPLWESVDLAPGDERQSPINIRWRDSVYNPGLKPLTVSYDPTTCLHIWNNGYSFLVEFEDSADRSAALGASECSQI</sequence>
<evidence type="ECO:0000259" key="1">
    <source>
        <dbReference type="Pfam" id="PF00194"/>
    </source>
</evidence>
<proteinExistence type="predicted"/>
<dbReference type="GeneID" id="101390508"/>
<accession>A0ABM1D476</accession>
<dbReference type="SUPFAM" id="SSF51069">
    <property type="entry name" value="Carbonic anhydrase"/>
    <property type="match status" value="1"/>
</dbReference>
<feature type="domain" description="Alpha-carbonic anhydrase" evidence="1">
    <location>
        <begin position="52"/>
        <end position="111"/>
    </location>
</feature>
<dbReference type="InterPro" id="IPR036398">
    <property type="entry name" value="CA_dom_sf"/>
</dbReference>
<name>A0ABM1D476_CERSS</name>
<protein>
    <submittedName>
        <fullName evidence="3">Carbonic anhydrase 5B, mitochondrial-like</fullName>
    </submittedName>
</protein>
<dbReference type="InterPro" id="IPR001148">
    <property type="entry name" value="CA_dom"/>
</dbReference>
<dbReference type="Proteomes" id="UP000694910">
    <property type="component" value="Unplaced"/>
</dbReference>